<sequence length="295" mass="33620">MKFFIKALKSILLSAILFSLTILFVFAVNSDLRRGVFERAVDMFNLHQESVVETLVHQKRYDDISDRIIQYIDISEKIYSGRSSLFLNIVNVTEFAVERSAHKEELITLVPVFMRLLKIDPNLYRTRVWLAEAIGDSDYNEAISNIEKAIELSAVDEDAYRMAIEIAIKNNDQKLAQQYCHRYMEAQLGGQHPDLFYTGYGGAGLRGISVKFNTNEDHIYSHAGMKIGKNKNYEFIPETIFDFEEMSMFLNVVPGTNIIIDKISFFAESGDVVINASDFMTTTRSAYDLSNHSTG</sequence>
<accession>A0A382CY10</accession>
<evidence type="ECO:0000313" key="1">
    <source>
        <dbReference type="EMBL" id="SVB30217.1"/>
    </source>
</evidence>
<dbReference type="InterPro" id="IPR011990">
    <property type="entry name" value="TPR-like_helical_dom_sf"/>
</dbReference>
<evidence type="ECO:0008006" key="2">
    <source>
        <dbReference type="Google" id="ProtNLM"/>
    </source>
</evidence>
<dbReference type="Gene3D" id="1.25.40.10">
    <property type="entry name" value="Tetratricopeptide repeat domain"/>
    <property type="match status" value="1"/>
</dbReference>
<proteinExistence type="predicted"/>
<organism evidence="1">
    <name type="scientific">marine metagenome</name>
    <dbReference type="NCBI Taxonomy" id="408172"/>
    <lineage>
        <taxon>unclassified sequences</taxon>
        <taxon>metagenomes</taxon>
        <taxon>ecological metagenomes</taxon>
    </lineage>
</organism>
<dbReference type="SUPFAM" id="SSF48452">
    <property type="entry name" value="TPR-like"/>
    <property type="match status" value="1"/>
</dbReference>
<feature type="non-terminal residue" evidence="1">
    <location>
        <position position="295"/>
    </location>
</feature>
<protein>
    <recommendedName>
        <fullName evidence="2">Tetratricopeptide repeat protein</fullName>
    </recommendedName>
</protein>
<dbReference type="EMBL" id="UINC01036364">
    <property type="protein sequence ID" value="SVB30217.1"/>
    <property type="molecule type" value="Genomic_DNA"/>
</dbReference>
<reference evidence="1" key="1">
    <citation type="submission" date="2018-05" db="EMBL/GenBank/DDBJ databases">
        <authorList>
            <person name="Lanie J.A."/>
            <person name="Ng W.-L."/>
            <person name="Kazmierczak K.M."/>
            <person name="Andrzejewski T.M."/>
            <person name="Davidsen T.M."/>
            <person name="Wayne K.J."/>
            <person name="Tettelin H."/>
            <person name="Glass J.I."/>
            <person name="Rusch D."/>
            <person name="Podicherti R."/>
            <person name="Tsui H.-C.T."/>
            <person name="Winkler M.E."/>
        </authorList>
    </citation>
    <scope>NUCLEOTIDE SEQUENCE</scope>
</reference>
<dbReference type="AlphaFoldDB" id="A0A382CY10"/>
<name>A0A382CY10_9ZZZZ</name>
<gene>
    <name evidence="1" type="ORF">METZ01_LOCUS183071</name>
</gene>